<dbReference type="EMBL" id="MT142107">
    <property type="protein sequence ID" value="QJA74584.1"/>
    <property type="molecule type" value="Genomic_DNA"/>
</dbReference>
<dbReference type="EMBL" id="MT144231">
    <property type="protein sequence ID" value="QJA51010.1"/>
    <property type="molecule type" value="Genomic_DNA"/>
</dbReference>
<dbReference type="AlphaFoldDB" id="A0A6H1ZUY0"/>
<evidence type="ECO:0000313" key="2">
    <source>
        <dbReference type="EMBL" id="QJA51010.1"/>
    </source>
</evidence>
<gene>
    <name evidence="3" type="ORF">MM415A01966_0004</name>
    <name evidence="2" type="ORF">TM448A01949_0006</name>
</gene>
<organism evidence="2">
    <name type="scientific">viral metagenome</name>
    <dbReference type="NCBI Taxonomy" id="1070528"/>
    <lineage>
        <taxon>unclassified sequences</taxon>
        <taxon>metagenomes</taxon>
        <taxon>organismal metagenomes</taxon>
    </lineage>
</organism>
<reference evidence="2" key="1">
    <citation type="submission" date="2020-03" db="EMBL/GenBank/DDBJ databases">
        <title>The deep terrestrial virosphere.</title>
        <authorList>
            <person name="Holmfeldt K."/>
            <person name="Nilsson E."/>
            <person name="Simone D."/>
            <person name="Lopez-Fernandez M."/>
            <person name="Wu X."/>
            <person name="de Brujin I."/>
            <person name="Lundin D."/>
            <person name="Andersson A."/>
            <person name="Bertilsson S."/>
            <person name="Dopson M."/>
        </authorList>
    </citation>
    <scope>NUCLEOTIDE SEQUENCE</scope>
    <source>
        <strain evidence="3">MM415A01966</strain>
        <strain evidence="2">TM448A01949</strain>
    </source>
</reference>
<accession>A0A6H1ZUY0</accession>
<feature type="domain" description="Putative regulatory protein FmdB zinc ribbon" evidence="1">
    <location>
        <begin position="1"/>
        <end position="38"/>
    </location>
</feature>
<protein>
    <recommendedName>
        <fullName evidence="1">Putative regulatory protein FmdB zinc ribbon domain-containing protein</fullName>
    </recommendedName>
</protein>
<proteinExistence type="predicted"/>
<name>A0A6H1ZUY0_9ZZZZ</name>
<dbReference type="InterPro" id="IPR013429">
    <property type="entry name" value="Regulatory_FmdB_Zinc_ribbon"/>
</dbReference>
<evidence type="ECO:0000313" key="3">
    <source>
        <dbReference type="EMBL" id="QJA74584.1"/>
    </source>
</evidence>
<sequence>MPLHEYHCKCGARFEKTVPWNRYRVKCACGKMAKRIYTVVGLLNETPGWMQKTLEVIDKDDPRARRLMSEGSRSELKKYMKEKGIRFMEDGEKVITRQDRLREARKEHDRIVREVYDKHREKSRIEINR</sequence>
<dbReference type="SMART" id="SM00834">
    <property type="entry name" value="CxxC_CXXC_SSSS"/>
    <property type="match status" value="1"/>
</dbReference>
<evidence type="ECO:0000259" key="1">
    <source>
        <dbReference type="SMART" id="SM00834"/>
    </source>
</evidence>